<dbReference type="OrthoDB" id="177731at2"/>
<keyword evidence="1" id="KW-0378">Hydrolase</keyword>
<feature type="domain" description="Glycoside hydrolase family 42 N-terminal" evidence="3">
    <location>
        <begin position="88"/>
        <end position="184"/>
    </location>
</feature>
<dbReference type="InterPro" id="IPR013529">
    <property type="entry name" value="Glyco_hydro_42_N"/>
</dbReference>
<organism evidence="4 5">
    <name type="scientific">Pedobacter cryotolerans</name>
    <dbReference type="NCBI Taxonomy" id="2571270"/>
    <lineage>
        <taxon>Bacteria</taxon>
        <taxon>Pseudomonadati</taxon>
        <taxon>Bacteroidota</taxon>
        <taxon>Sphingobacteriia</taxon>
        <taxon>Sphingobacteriales</taxon>
        <taxon>Sphingobacteriaceae</taxon>
        <taxon>Pedobacter</taxon>
    </lineage>
</organism>
<evidence type="ECO:0000256" key="2">
    <source>
        <dbReference type="ARBA" id="ARBA00023295"/>
    </source>
</evidence>
<dbReference type="GO" id="GO:0005975">
    <property type="term" value="P:carbohydrate metabolic process"/>
    <property type="evidence" value="ECO:0007669"/>
    <property type="project" value="InterPro"/>
</dbReference>
<dbReference type="InterPro" id="IPR051923">
    <property type="entry name" value="Glycosyl_Hydrolase_39"/>
</dbReference>
<dbReference type="RefSeq" id="WP_136877362.1">
    <property type="nucleotide sequence ID" value="NZ_SWBO01000006.1"/>
</dbReference>
<accession>A0A4U1C387</accession>
<dbReference type="Pfam" id="PF02449">
    <property type="entry name" value="Glyco_hydro_42"/>
    <property type="match status" value="1"/>
</dbReference>
<dbReference type="SUPFAM" id="SSF51445">
    <property type="entry name" value="(Trans)glycosidases"/>
    <property type="match status" value="1"/>
</dbReference>
<dbReference type="EMBL" id="SWBO01000006">
    <property type="protein sequence ID" value="TKB99669.1"/>
    <property type="molecule type" value="Genomic_DNA"/>
</dbReference>
<dbReference type="GO" id="GO:0004565">
    <property type="term" value="F:beta-galactosidase activity"/>
    <property type="evidence" value="ECO:0007669"/>
    <property type="project" value="InterPro"/>
</dbReference>
<gene>
    <name evidence="4" type="ORF">FA045_12235</name>
</gene>
<dbReference type="InterPro" id="IPR017853">
    <property type="entry name" value="GH"/>
</dbReference>
<protein>
    <recommendedName>
        <fullName evidence="3">Glycoside hydrolase family 42 N-terminal domain-containing protein</fullName>
    </recommendedName>
</protein>
<dbReference type="PANTHER" id="PTHR12631">
    <property type="entry name" value="ALPHA-L-IDURONIDASE"/>
    <property type="match status" value="1"/>
</dbReference>
<dbReference type="PROSITE" id="PS51257">
    <property type="entry name" value="PROKAR_LIPOPROTEIN"/>
    <property type="match status" value="1"/>
</dbReference>
<evidence type="ECO:0000256" key="1">
    <source>
        <dbReference type="ARBA" id="ARBA00022801"/>
    </source>
</evidence>
<keyword evidence="2" id="KW-0326">Glycosidase</keyword>
<comment type="caution">
    <text evidence="4">The sequence shown here is derived from an EMBL/GenBank/DDBJ whole genome shotgun (WGS) entry which is preliminary data.</text>
</comment>
<sequence>MKHIFAPLLVLFFVSLSCKKKSSTTDSSETVIGVPNTPLSSSSATPFKDFLAVNAFEWDFAQQSSPEMIDENKFNVIKSFGGIRHYLDWERIESTEGKYTFSVMHSGGWDLDAIYGRMKDAGLDVLVDLKTCPTWLLNTYPEGKRDAENVPAPYGLSRSEPSSYIKQAKAGFQLAARYGSNKNVDAALVTVNSTPRWTNDKVNTVKIGLGLIKYIECDNERDKWWKGPLAQQSPEEYAANLSAFYDGHKGALGKNVGVKTADPNMLVVMGGLATPDPNFVIKMVEWCKKNRGYKADGSVDLCFDIINYHQYANDAFNNKGTATVGVAPELSDLGEVTAKFLEMSKKYANNMPVWITEVGYDIGTSTPQRAIPIGDKSSQITQADWNLRSSLMFARKGLSRCMFYMLDDVDLNSTIQYSSSGFVNANFTRRPSADYMLQAKTLIGNYHYNSTISSEPIVDIYTLDKKIIYVLTVPDQKGRKATYELDLGDAQKAIIHNLQPGKDVMLAKTVNTVNGKLKVDVSETPTFVEKL</sequence>
<dbReference type="Gene3D" id="3.20.20.80">
    <property type="entry name" value="Glycosidases"/>
    <property type="match status" value="1"/>
</dbReference>
<keyword evidence="5" id="KW-1185">Reference proteome</keyword>
<proteinExistence type="predicted"/>
<dbReference type="Proteomes" id="UP000310477">
    <property type="component" value="Unassembled WGS sequence"/>
</dbReference>
<evidence type="ECO:0000313" key="5">
    <source>
        <dbReference type="Proteomes" id="UP000310477"/>
    </source>
</evidence>
<dbReference type="PANTHER" id="PTHR12631:SF10">
    <property type="entry name" value="BETA-XYLOSIDASE-LIKE PROTEIN-RELATED"/>
    <property type="match status" value="1"/>
</dbReference>
<dbReference type="AlphaFoldDB" id="A0A4U1C387"/>
<dbReference type="GO" id="GO:0009341">
    <property type="term" value="C:beta-galactosidase complex"/>
    <property type="evidence" value="ECO:0007669"/>
    <property type="project" value="InterPro"/>
</dbReference>
<reference evidence="4 5" key="1">
    <citation type="submission" date="2019-04" db="EMBL/GenBank/DDBJ databases">
        <title>Pedobacter sp. AR-2-6 sp. nov., isolated from Arctic soil.</title>
        <authorList>
            <person name="Dahal R.H."/>
            <person name="Kim D.-U."/>
        </authorList>
    </citation>
    <scope>NUCLEOTIDE SEQUENCE [LARGE SCALE GENOMIC DNA]</scope>
    <source>
        <strain evidence="4 5">AR-2-6</strain>
    </source>
</reference>
<name>A0A4U1C387_9SPHI</name>
<evidence type="ECO:0000259" key="3">
    <source>
        <dbReference type="Pfam" id="PF02449"/>
    </source>
</evidence>
<evidence type="ECO:0000313" key="4">
    <source>
        <dbReference type="EMBL" id="TKB99669.1"/>
    </source>
</evidence>